<name>A0A7J9MY18_GOSSC</name>
<reference evidence="1 2" key="1">
    <citation type="journal article" date="2019" name="Genome Biol. Evol.">
        <title>Insights into the evolution of the New World diploid cottons (Gossypium, subgenus Houzingenia) based on genome sequencing.</title>
        <authorList>
            <person name="Grover C.E."/>
            <person name="Arick M.A. 2nd"/>
            <person name="Thrash A."/>
            <person name="Conover J.L."/>
            <person name="Sanders W.S."/>
            <person name="Peterson D.G."/>
            <person name="Frelichowski J.E."/>
            <person name="Scheffler J.A."/>
            <person name="Scheffler B.E."/>
            <person name="Wendel J.F."/>
        </authorList>
    </citation>
    <scope>NUCLEOTIDE SEQUENCE [LARGE SCALE GENOMIC DNA]</scope>
    <source>
        <strain evidence="1">1</strain>
        <tissue evidence="1">Leaf</tissue>
    </source>
</reference>
<keyword evidence="2" id="KW-1185">Reference proteome</keyword>
<sequence>MVFSGVCNKSTAKGHGL</sequence>
<protein>
    <submittedName>
        <fullName evidence="1">Uncharacterized protein</fullName>
    </submittedName>
</protein>
<evidence type="ECO:0000313" key="2">
    <source>
        <dbReference type="Proteomes" id="UP000593576"/>
    </source>
</evidence>
<proteinExistence type="predicted"/>
<organism evidence="1 2">
    <name type="scientific">Gossypium schwendimanii</name>
    <name type="common">Cotton</name>
    <dbReference type="NCBI Taxonomy" id="34291"/>
    <lineage>
        <taxon>Eukaryota</taxon>
        <taxon>Viridiplantae</taxon>
        <taxon>Streptophyta</taxon>
        <taxon>Embryophyta</taxon>
        <taxon>Tracheophyta</taxon>
        <taxon>Spermatophyta</taxon>
        <taxon>Magnoliopsida</taxon>
        <taxon>eudicotyledons</taxon>
        <taxon>Gunneridae</taxon>
        <taxon>Pentapetalae</taxon>
        <taxon>rosids</taxon>
        <taxon>malvids</taxon>
        <taxon>Malvales</taxon>
        <taxon>Malvaceae</taxon>
        <taxon>Malvoideae</taxon>
        <taxon>Gossypium</taxon>
    </lineage>
</organism>
<accession>A0A7J9MY18</accession>
<dbReference type="Proteomes" id="UP000593576">
    <property type="component" value="Unassembled WGS sequence"/>
</dbReference>
<dbReference type="EMBL" id="JABFAF010253938">
    <property type="protein sequence ID" value="MBA0875858.1"/>
    <property type="molecule type" value="Genomic_DNA"/>
</dbReference>
<gene>
    <name evidence="1" type="ORF">Goshw_004117</name>
</gene>
<evidence type="ECO:0000313" key="1">
    <source>
        <dbReference type="EMBL" id="MBA0875858.1"/>
    </source>
</evidence>
<comment type="caution">
    <text evidence="1">The sequence shown here is derived from an EMBL/GenBank/DDBJ whole genome shotgun (WGS) entry which is preliminary data.</text>
</comment>
<dbReference type="AlphaFoldDB" id="A0A7J9MY18"/>